<keyword evidence="4" id="KW-0805">Transcription regulation</keyword>
<comment type="similarity">
    <text evidence="2 4">Belongs to the Mediator complex subunit 20 family.</text>
</comment>
<dbReference type="GO" id="GO:0016592">
    <property type="term" value="C:mediator complex"/>
    <property type="evidence" value="ECO:0007669"/>
    <property type="project" value="InterPro"/>
</dbReference>
<keyword evidence="6" id="KW-1185">Reference proteome</keyword>
<dbReference type="GO" id="GO:0006357">
    <property type="term" value="P:regulation of transcription by RNA polymerase II"/>
    <property type="evidence" value="ECO:0007669"/>
    <property type="project" value="InterPro"/>
</dbReference>
<name>A0AAF0VAL5_SOLVR</name>
<reference evidence="5" key="1">
    <citation type="submission" date="2023-08" db="EMBL/GenBank/DDBJ databases">
        <title>A de novo genome assembly of Solanum verrucosum Schlechtendal, a Mexican diploid species geographically isolated from the other diploid A-genome species in potato relatives.</title>
        <authorList>
            <person name="Hosaka K."/>
        </authorList>
    </citation>
    <scope>NUCLEOTIDE SEQUENCE</scope>
    <source>
        <tissue evidence="5">Young leaves</tissue>
    </source>
</reference>
<gene>
    <name evidence="4" type="primary">MED20</name>
    <name evidence="5" type="ORF">MTR67_053481</name>
</gene>
<dbReference type="PANTHER" id="PTHR12465">
    <property type="entry name" value="UBIQUITIN SPECIFIC PROTEASE HOMOLOG 49"/>
    <property type="match status" value="1"/>
</dbReference>
<comment type="function">
    <text evidence="4">Component of the Mediator complex, a coactivator involved in the regulated transcription of nearly all RNA polymerase II-dependent genes. Mediator functions as a bridge to convey information from gene-specific regulatory proteins to the basal RNA polymerase II transcription machinery. Mediator is recruited to promoters by direct interactions with regulatory proteins and serves as a scaffold for the assembly of a functional preinitiation complex with RNA polymerase II and the general transcription factors.</text>
</comment>
<dbReference type="Pfam" id="PF08612">
    <property type="entry name" value="Med20"/>
    <property type="match status" value="2"/>
</dbReference>
<dbReference type="GO" id="GO:0003713">
    <property type="term" value="F:transcription coactivator activity"/>
    <property type="evidence" value="ECO:0007669"/>
    <property type="project" value="TreeGrafter"/>
</dbReference>
<evidence type="ECO:0000313" key="5">
    <source>
        <dbReference type="EMBL" id="WMV60096.1"/>
    </source>
</evidence>
<dbReference type="AlphaFoldDB" id="A0AAF0VAL5"/>
<comment type="subcellular location">
    <subcellularLocation>
        <location evidence="1 4">Nucleus</location>
    </subcellularLocation>
</comment>
<dbReference type="PANTHER" id="PTHR12465:SF0">
    <property type="entry name" value="MEDIATOR OF RNA POLYMERASE II TRANSCRIPTION SUBUNIT 20"/>
    <property type="match status" value="1"/>
</dbReference>
<keyword evidence="4" id="KW-0010">Activator</keyword>
<sequence>PVRGKGVRGLIFSGEFPGERKKGTVSALNSMPIKWVLHWHPNAGTTVNTQILTEVSQCVESINGVKEGRWKDTLSFYKPMLRVEQANSLEFPRDFLGISLQEQPNKYYMVIRGQRLIIEAESSIQTIMEKLQSYKTRVALNFESKTLCLPHHQSENGIIGEELPEDCECSSIIMCHEGFQYQLGDFQLRVGKVVTIHSENLRGIVMEMEYLPISSWETSHQIMGEFFDIWQEALGKRSLPGHFVHVEPNFSEYGLSDQYTSQHTAVQYASIMAQMIATAQSSQPMRN</sequence>
<evidence type="ECO:0000256" key="2">
    <source>
        <dbReference type="ARBA" id="ARBA00010743"/>
    </source>
</evidence>
<proteinExistence type="inferred from homology"/>
<dbReference type="InterPro" id="IPR013921">
    <property type="entry name" value="Mediator_Med20"/>
</dbReference>
<keyword evidence="3 4" id="KW-0539">Nucleus</keyword>
<protein>
    <recommendedName>
        <fullName evidence="4">Mediator of RNA polymerase II transcription subunit 20</fullName>
    </recommendedName>
    <alternativeName>
        <fullName evidence="4">Mediator complex subunit 20</fullName>
    </alternativeName>
</protein>
<evidence type="ECO:0000256" key="3">
    <source>
        <dbReference type="ARBA" id="ARBA00023242"/>
    </source>
</evidence>
<dbReference type="Proteomes" id="UP001234989">
    <property type="component" value="Chromosome 12"/>
</dbReference>
<comment type="subunit">
    <text evidence="4">Component of the Mediator complex.</text>
</comment>
<organism evidence="5 6">
    <name type="scientific">Solanum verrucosum</name>
    <dbReference type="NCBI Taxonomy" id="315347"/>
    <lineage>
        <taxon>Eukaryota</taxon>
        <taxon>Viridiplantae</taxon>
        <taxon>Streptophyta</taxon>
        <taxon>Embryophyta</taxon>
        <taxon>Tracheophyta</taxon>
        <taxon>Spermatophyta</taxon>
        <taxon>Magnoliopsida</taxon>
        <taxon>eudicotyledons</taxon>
        <taxon>Gunneridae</taxon>
        <taxon>Pentapetalae</taxon>
        <taxon>asterids</taxon>
        <taxon>lamiids</taxon>
        <taxon>Solanales</taxon>
        <taxon>Solanaceae</taxon>
        <taxon>Solanoideae</taxon>
        <taxon>Solaneae</taxon>
        <taxon>Solanum</taxon>
    </lineage>
</organism>
<evidence type="ECO:0000256" key="4">
    <source>
        <dbReference type="RuleBase" id="RU364152"/>
    </source>
</evidence>
<accession>A0AAF0VAL5</accession>
<keyword evidence="4" id="KW-0804">Transcription</keyword>
<evidence type="ECO:0000313" key="6">
    <source>
        <dbReference type="Proteomes" id="UP001234989"/>
    </source>
</evidence>
<evidence type="ECO:0000256" key="1">
    <source>
        <dbReference type="ARBA" id="ARBA00004123"/>
    </source>
</evidence>
<feature type="non-terminal residue" evidence="5">
    <location>
        <position position="1"/>
    </location>
</feature>
<dbReference type="EMBL" id="CP133623">
    <property type="protein sequence ID" value="WMV60096.1"/>
    <property type="molecule type" value="Genomic_DNA"/>
</dbReference>